<sequence>MIYATCSILPSENSEQVKTFLQNNSEFSLIKDQKIMPSEGFDGFYMALIERKN</sequence>
<dbReference type="Gene3D" id="3.40.50.150">
    <property type="entry name" value="Vaccinia Virus protein VP39"/>
    <property type="match status" value="1"/>
</dbReference>
<evidence type="ECO:0000256" key="4">
    <source>
        <dbReference type="ARBA" id="ARBA00022884"/>
    </source>
</evidence>
<keyword evidence="4" id="KW-0694">RNA-binding</keyword>
<evidence type="ECO:0000313" key="6">
    <source>
        <dbReference type="EMBL" id="MPM44494.1"/>
    </source>
</evidence>
<dbReference type="EMBL" id="VSSQ01010498">
    <property type="protein sequence ID" value="MPM44494.1"/>
    <property type="molecule type" value="Genomic_DNA"/>
</dbReference>
<dbReference type="GO" id="GO:0032259">
    <property type="term" value="P:methylation"/>
    <property type="evidence" value="ECO:0007669"/>
    <property type="project" value="UniProtKB-KW"/>
</dbReference>
<dbReference type="Pfam" id="PF01189">
    <property type="entry name" value="Methyltr_RsmB-F"/>
    <property type="match status" value="1"/>
</dbReference>
<evidence type="ECO:0000259" key="5">
    <source>
        <dbReference type="PROSITE" id="PS51686"/>
    </source>
</evidence>
<keyword evidence="2 6" id="KW-0808">Transferase</keyword>
<dbReference type="AlphaFoldDB" id="A0A645A3Y6"/>
<dbReference type="EC" id="2.1.1.176" evidence="6"/>
<feature type="domain" description="SAM-dependent MTase RsmB/NOP-type" evidence="5">
    <location>
        <begin position="1"/>
        <end position="53"/>
    </location>
</feature>
<keyword evidence="3" id="KW-0949">S-adenosyl-L-methionine</keyword>
<protein>
    <submittedName>
        <fullName evidence="6">Ribosomal RNA small subunit methyltransferase B</fullName>
        <ecNumber evidence="6">2.1.1.176</ecNumber>
    </submittedName>
</protein>
<dbReference type="GO" id="GO:0008168">
    <property type="term" value="F:methyltransferase activity"/>
    <property type="evidence" value="ECO:0007669"/>
    <property type="project" value="UniProtKB-KW"/>
</dbReference>
<evidence type="ECO:0000256" key="3">
    <source>
        <dbReference type="ARBA" id="ARBA00022691"/>
    </source>
</evidence>
<organism evidence="6">
    <name type="scientific">bioreactor metagenome</name>
    <dbReference type="NCBI Taxonomy" id="1076179"/>
    <lineage>
        <taxon>unclassified sequences</taxon>
        <taxon>metagenomes</taxon>
        <taxon>ecological metagenomes</taxon>
    </lineage>
</organism>
<name>A0A645A3Y6_9ZZZZ</name>
<accession>A0A645A3Y6</accession>
<keyword evidence="1 6" id="KW-0489">Methyltransferase</keyword>
<comment type="caution">
    <text evidence="6">The sequence shown here is derived from an EMBL/GenBank/DDBJ whole genome shotgun (WGS) entry which is preliminary data.</text>
</comment>
<dbReference type="PROSITE" id="PS51686">
    <property type="entry name" value="SAM_MT_RSMB_NOP"/>
    <property type="match status" value="1"/>
</dbReference>
<dbReference type="GO" id="GO:0003723">
    <property type="term" value="F:RNA binding"/>
    <property type="evidence" value="ECO:0007669"/>
    <property type="project" value="UniProtKB-KW"/>
</dbReference>
<evidence type="ECO:0000256" key="2">
    <source>
        <dbReference type="ARBA" id="ARBA00022679"/>
    </source>
</evidence>
<proteinExistence type="predicted"/>
<dbReference type="InterPro" id="IPR049560">
    <property type="entry name" value="MeTrfase_RsmB-F_NOP2_cat"/>
</dbReference>
<dbReference type="InterPro" id="IPR029063">
    <property type="entry name" value="SAM-dependent_MTases_sf"/>
</dbReference>
<dbReference type="InterPro" id="IPR001678">
    <property type="entry name" value="MeTrfase_RsmB-F_NOP2_dom"/>
</dbReference>
<dbReference type="SUPFAM" id="SSF53335">
    <property type="entry name" value="S-adenosyl-L-methionine-dependent methyltransferases"/>
    <property type="match status" value="1"/>
</dbReference>
<reference evidence="6" key="1">
    <citation type="submission" date="2019-08" db="EMBL/GenBank/DDBJ databases">
        <authorList>
            <person name="Kucharzyk K."/>
            <person name="Murdoch R.W."/>
            <person name="Higgins S."/>
            <person name="Loffler F."/>
        </authorList>
    </citation>
    <scope>NUCLEOTIDE SEQUENCE</scope>
</reference>
<gene>
    <name evidence="6" type="primary">rsmB_13</name>
    <name evidence="6" type="ORF">SDC9_91172</name>
</gene>
<evidence type="ECO:0000256" key="1">
    <source>
        <dbReference type="ARBA" id="ARBA00022603"/>
    </source>
</evidence>